<dbReference type="OrthoDB" id="976932at2759"/>
<evidence type="ECO:0000259" key="6">
    <source>
        <dbReference type="PROSITE" id="PS50808"/>
    </source>
</evidence>
<keyword evidence="1" id="KW-0479">Metal-binding</keyword>
<dbReference type="Pfam" id="PF02892">
    <property type="entry name" value="zf-BED"/>
    <property type="match status" value="1"/>
</dbReference>
<evidence type="ECO:0000313" key="8">
    <source>
        <dbReference type="Proteomes" id="UP000239757"/>
    </source>
</evidence>
<dbReference type="GO" id="GO:0008270">
    <property type="term" value="F:zinc ion binding"/>
    <property type="evidence" value="ECO:0007669"/>
    <property type="project" value="UniProtKB-KW"/>
</dbReference>
<dbReference type="GO" id="GO:0006357">
    <property type="term" value="P:regulation of transcription by RNA polymerase II"/>
    <property type="evidence" value="ECO:0007669"/>
    <property type="project" value="TreeGrafter"/>
</dbReference>
<evidence type="ECO:0000313" key="7">
    <source>
        <dbReference type="EMBL" id="PPR81334.1"/>
    </source>
</evidence>
<name>A0A2P5VR67_GOSBA</name>
<feature type="compositionally biased region" description="Low complexity" evidence="5">
    <location>
        <begin position="9"/>
        <end position="18"/>
    </location>
</feature>
<dbReference type="PANTHER" id="PTHR34396">
    <property type="entry name" value="OS03G0264950 PROTEIN-RELATED"/>
    <property type="match status" value="1"/>
</dbReference>
<feature type="compositionally biased region" description="Basic and acidic residues" evidence="5">
    <location>
        <begin position="19"/>
        <end position="31"/>
    </location>
</feature>
<gene>
    <name evidence="7" type="ORF">GOBAR_AA39382</name>
</gene>
<sequence length="146" mass="16463">MNDPKRDGSTQSSQNSSPSRDDQTTTKENARKKITPRAACWSHFTKFVTKEGEKRARCNACDVTYTMESTSGSTTNLNNHLKICLKKPRGTCYEAWNLAIQVQFVGVAEPSCGMKKRWTKARIAEIQNSHQLYEWKSSIAIVARST</sequence>
<dbReference type="GO" id="GO:0005634">
    <property type="term" value="C:nucleus"/>
    <property type="evidence" value="ECO:0007669"/>
    <property type="project" value="TreeGrafter"/>
</dbReference>
<evidence type="ECO:0000256" key="5">
    <source>
        <dbReference type="SAM" id="MobiDB-lite"/>
    </source>
</evidence>
<feature type="domain" description="BED-type" evidence="6">
    <location>
        <begin position="35"/>
        <end position="91"/>
    </location>
</feature>
<dbReference type="PROSITE" id="PS50808">
    <property type="entry name" value="ZF_BED"/>
    <property type="match status" value="1"/>
</dbReference>
<dbReference type="Proteomes" id="UP000239757">
    <property type="component" value="Unassembled WGS sequence"/>
</dbReference>
<dbReference type="EMBL" id="KZ671373">
    <property type="protein sequence ID" value="PPR81334.1"/>
    <property type="molecule type" value="Genomic_DNA"/>
</dbReference>
<proteinExistence type="predicted"/>
<evidence type="ECO:0000256" key="4">
    <source>
        <dbReference type="PROSITE-ProRule" id="PRU00027"/>
    </source>
</evidence>
<evidence type="ECO:0000256" key="3">
    <source>
        <dbReference type="ARBA" id="ARBA00022833"/>
    </source>
</evidence>
<evidence type="ECO:0000256" key="1">
    <source>
        <dbReference type="ARBA" id="ARBA00022723"/>
    </source>
</evidence>
<accession>A0A2P5VR67</accession>
<feature type="region of interest" description="Disordered" evidence="5">
    <location>
        <begin position="1"/>
        <end position="31"/>
    </location>
</feature>
<dbReference type="InterPro" id="IPR003656">
    <property type="entry name" value="Znf_BED"/>
</dbReference>
<protein>
    <recommendedName>
        <fullName evidence="6">BED-type domain-containing protein</fullName>
    </recommendedName>
</protein>
<keyword evidence="2 4" id="KW-0863">Zinc-finger</keyword>
<dbReference type="GO" id="GO:1990837">
    <property type="term" value="F:sequence-specific double-stranded DNA binding"/>
    <property type="evidence" value="ECO:0007669"/>
    <property type="project" value="TreeGrafter"/>
</dbReference>
<evidence type="ECO:0000256" key="2">
    <source>
        <dbReference type="ARBA" id="ARBA00022771"/>
    </source>
</evidence>
<organism evidence="7 8">
    <name type="scientific">Gossypium barbadense</name>
    <name type="common">Sea Island cotton</name>
    <name type="synonym">Hibiscus barbadensis</name>
    <dbReference type="NCBI Taxonomy" id="3634"/>
    <lineage>
        <taxon>Eukaryota</taxon>
        <taxon>Viridiplantae</taxon>
        <taxon>Streptophyta</taxon>
        <taxon>Embryophyta</taxon>
        <taxon>Tracheophyta</taxon>
        <taxon>Spermatophyta</taxon>
        <taxon>Magnoliopsida</taxon>
        <taxon>eudicotyledons</taxon>
        <taxon>Gunneridae</taxon>
        <taxon>Pentapetalae</taxon>
        <taxon>rosids</taxon>
        <taxon>malvids</taxon>
        <taxon>Malvales</taxon>
        <taxon>Malvaceae</taxon>
        <taxon>Malvoideae</taxon>
        <taxon>Gossypium</taxon>
    </lineage>
</organism>
<dbReference type="InterPro" id="IPR053031">
    <property type="entry name" value="Cuticle_assoc_protein"/>
</dbReference>
<dbReference type="SUPFAM" id="SSF57667">
    <property type="entry name" value="beta-beta-alpha zinc fingers"/>
    <property type="match status" value="1"/>
</dbReference>
<dbReference type="InterPro" id="IPR036236">
    <property type="entry name" value="Znf_C2H2_sf"/>
</dbReference>
<dbReference type="AlphaFoldDB" id="A0A2P5VR67"/>
<dbReference type="PANTHER" id="PTHR34396:SF27">
    <property type="entry name" value="OS08G0208700 PROTEIN"/>
    <property type="match status" value="1"/>
</dbReference>
<keyword evidence="3" id="KW-0862">Zinc</keyword>
<dbReference type="SMART" id="SM00614">
    <property type="entry name" value="ZnF_BED"/>
    <property type="match status" value="1"/>
</dbReference>
<reference evidence="7 8" key="1">
    <citation type="submission" date="2015-01" db="EMBL/GenBank/DDBJ databases">
        <title>Genome of allotetraploid Gossypium barbadense reveals genomic plasticity and fiber elongation in cotton evolution.</title>
        <authorList>
            <person name="Chen X."/>
            <person name="Liu X."/>
            <person name="Zhao B."/>
            <person name="Zheng H."/>
            <person name="Hu Y."/>
            <person name="Lu G."/>
            <person name="Yang C."/>
            <person name="Chen J."/>
            <person name="Shan C."/>
            <person name="Zhang L."/>
            <person name="Zhou Y."/>
            <person name="Wang L."/>
            <person name="Guo W."/>
            <person name="Bai Y."/>
            <person name="Ruan J."/>
            <person name="Shangguan X."/>
            <person name="Mao Y."/>
            <person name="Jiang J."/>
            <person name="Zhu Y."/>
            <person name="Lei J."/>
            <person name="Kang H."/>
            <person name="Chen S."/>
            <person name="He X."/>
            <person name="Wang R."/>
            <person name="Wang Y."/>
            <person name="Chen J."/>
            <person name="Wang L."/>
            <person name="Yu S."/>
            <person name="Wang B."/>
            <person name="Wei J."/>
            <person name="Song S."/>
            <person name="Lu X."/>
            <person name="Gao Z."/>
            <person name="Gu W."/>
            <person name="Deng X."/>
            <person name="Ma D."/>
            <person name="Wang S."/>
            <person name="Liang W."/>
            <person name="Fang L."/>
            <person name="Cai C."/>
            <person name="Zhu X."/>
            <person name="Zhou B."/>
            <person name="Zhang Y."/>
            <person name="Chen Z."/>
            <person name="Xu S."/>
            <person name="Zhu R."/>
            <person name="Wang S."/>
            <person name="Zhang T."/>
            <person name="Zhao G."/>
        </authorList>
    </citation>
    <scope>NUCLEOTIDE SEQUENCE [LARGE SCALE GENOMIC DNA]</scope>
    <source>
        <strain evidence="8">cv. Xinhai21</strain>
        <tissue evidence="7">Leaf</tissue>
    </source>
</reference>